<feature type="domain" description="Fe/B12 periplasmic-binding" evidence="1">
    <location>
        <begin position="4"/>
        <end position="295"/>
    </location>
</feature>
<dbReference type="InterPro" id="IPR002491">
    <property type="entry name" value="ABC_transptr_periplasmic_BD"/>
</dbReference>
<dbReference type="InterPro" id="IPR051030">
    <property type="entry name" value="Vitamin_B12-ABC_binding"/>
</dbReference>
<name>A0AAD4DLQ8_9FUNG</name>
<reference evidence="2" key="1">
    <citation type="journal article" date="2020" name="Fungal Divers.">
        <title>Resolving the Mortierellaceae phylogeny through synthesis of multi-gene phylogenetics and phylogenomics.</title>
        <authorList>
            <person name="Vandepol N."/>
            <person name="Liber J."/>
            <person name="Desiro A."/>
            <person name="Na H."/>
            <person name="Kennedy M."/>
            <person name="Barry K."/>
            <person name="Grigoriev I.V."/>
            <person name="Miller A.N."/>
            <person name="O'Donnell K."/>
            <person name="Stajich J.E."/>
            <person name="Bonito G."/>
        </authorList>
    </citation>
    <scope>NUCLEOTIDE SEQUENCE</scope>
    <source>
        <strain evidence="2">NRRL 28262</strain>
    </source>
</reference>
<dbReference type="PROSITE" id="PS50983">
    <property type="entry name" value="FE_B12_PBP"/>
    <property type="match status" value="1"/>
</dbReference>
<dbReference type="SUPFAM" id="SSF53807">
    <property type="entry name" value="Helical backbone' metal receptor"/>
    <property type="match status" value="1"/>
</dbReference>
<dbReference type="Pfam" id="PF01497">
    <property type="entry name" value="Peripla_BP_2"/>
    <property type="match status" value="1"/>
</dbReference>
<dbReference type="EMBL" id="JAAAIL010000019">
    <property type="protein sequence ID" value="KAG0281419.1"/>
    <property type="molecule type" value="Genomic_DNA"/>
</dbReference>
<comment type="caution">
    <text evidence="2">The sequence shown here is derived from an EMBL/GenBank/DDBJ whole genome shotgun (WGS) entry which is preliminary data.</text>
</comment>
<evidence type="ECO:0000313" key="3">
    <source>
        <dbReference type="Proteomes" id="UP001194580"/>
    </source>
</evidence>
<dbReference type="Gene3D" id="3.40.50.1980">
    <property type="entry name" value="Nitrogenase molybdenum iron protein domain"/>
    <property type="match status" value="2"/>
</dbReference>
<dbReference type="AlphaFoldDB" id="A0AAD4DLQ8"/>
<sequence>MHQRIISLLPSAAEIICLVGGQPEMVARSHEDDFPSTIQHLPILTEAKTRFTTSADVDRQVSEALSQGNSLYNLDVDQLKALQPSVIVTQDLCNVCSIDLVSVQRVASKMDPQPEIVTLNPTSVSEVMESITTVGTAIGHAKEAAKVRGELEGRIQKCKDVATQAKKDNPEYKPKKVMFFEWTDPIYPAGHWTPEMIEMAGGVHPINPPGIPSKRVSVESVAATEPDVLIICPCGLDMPATRKEYNLLMEKDWFRDLASKATSIALVDGNQMFNRSGPRLVECTEWLVMLLHDRPDFEPVDFPWERVK</sequence>
<dbReference type="PANTHER" id="PTHR42860:SF1">
    <property type="entry name" value="VITAMIN B12-BINDING PROTEIN"/>
    <property type="match status" value="1"/>
</dbReference>
<organism evidence="2 3">
    <name type="scientific">Linnemannia exigua</name>
    <dbReference type="NCBI Taxonomy" id="604196"/>
    <lineage>
        <taxon>Eukaryota</taxon>
        <taxon>Fungi</taxon>
        <taxon>Fungi incertae sedis</taxon>
        <taxon>Mucoromycota</taxon>
        <taxon>Mortierellomycotina</taxon>
        <taxon>Mortierellomycetes</taxon>
        <taxon>Mortierellales</taxon>
        <taxon>Mortierellaceae</taxon>
        <taxon>Linnemannia</taxon>
    </lineage>
</organism>
<evidence type="ECO:0000313" key="2">
    <source>
        <dbReference type="EMBL" id="KAG0281419.1"/>
    </source>
</evidence>
<evidence type="ECO:0000259" key="1">
    <source>
        <dbReference type="PROSITE" id="PS50983"/>
    </source>
</evidence>
<keyword evidence="3" id="KW-1185">Reference proteome</keyword>
<protein>
    <recommendedName>
        <fullName evidence="1">Fe/B12 periplasmic-binding domain-containing protein</fullName>
    </recommendedName>
</protein>
<dbReference type="Proteomes" id="UP001194580">
    <property type="component" value="Unassembled WGS sequence"/>
</dbReference>
<proteinExistence type="predicted"/>
<dbReference type="PANTHER" id="PTHR42860">
    <property type="entry name" value="VITAMIN B12-BINDING PROTEIN"/>
    <property type="match status" value="1"/>
</dbReference>
<accession>A0AAD4DLQ8</accession>
<gene>
    <name evidence="2" type="ORF">BGZ95_003819</name>
</gene>